<evidence type="ECO:0000313" key="4">
    <source>
        <dbReference type="Proteomes" id="UP000031056"/>
    </source>
</evidence>
<dbReference type="VEuPathDB" id="MicrosporidiaDB:M896_031440"/>
<comment type="pathway">
    <text evidence="1">Protein modification; protein ubiquitination.</text>
</comment>
<dbReference type="Proteomes" id="UP000031056">
    <property type="component" value="Unassembled WGS sequence"/>
</dbReference>
<protein>
    <recommendedName>
        <fullName evidence="1">E3 ubiquitin ligase complex SCF subunit</fullName>
    </recommendedName>
</protein>
<evidence type="ECO:0000259" key="2">
    <source>
        <dbReference type="Pfam" id="PF01466"/>
    </source>
</evidence>
<comment type="function">
    <text evidence="1">Essential component of the SCF (SKP1-CUL1-F-box protein) E3 ubiquitin ligase complexes, which mediate the ubiquitination and subsequent proteasomal degradation of target proteins.</text>
</comment>
<dbReference type="AlphaFoldDB" id="A0A0B2UMG3"/>
<dbReference type="SUPFAM" id="SSF81382">
    <property type="entry name" value="Skp1 dimerisation domain-like"/>
    <property type="match status" value="1"/>
</dbReference>
<dbReference type="FunCoup" id="A0A0B2UMG3">
    <property type="interactions" value="166"/>
</dbReference>
<dbReference type="InterPro" id="IPR036296">
    <property type="entry name" value="SKP1-like_dim_sf"/>
</dbReference>
<dbReference type="InterPro" id="IPR016897">
    <property type="entry name" value="SKP1"/>
</dbReference>
<comment type="similarity">
    <text evidence="1">Belongs to the SKP1 family.</text>
</comment>
<dbReference type="UniPathway" id="UPA00143"/>
<accession>A0A0B2UMG3</accession>
<dbReference type="GO" id="GO:0016874">
    <property type="term" value="F:ligase activity"/>
    <property type="evidence" value="ECO:0007669"/>
    <property type="project" value="UniProtKB-KW"/>
</dbReference>
<dbReference type="GeneID" id="26261428"/>
<dbReference type="HOGENOM" id="CLU_059252_4_2_1"/>
<evidence type="ECO:0000256" key="1">
    <source>
        <dbReference type="PIRNR" id="PIRNR028729"/>
    </source>
</evidence>
<sequence length="156" mass="18126">MQTTTVKIKTRDGDIFNIECKHAYKSILIKNVCTSTVCSYPIHIQLSSKVFKTISGYMQVDTSHLSEKYNPLEIRFKQYDLDFFNIYSDEHLLDICNGANYLDYPCLLELCCKLIAERIKYKTVEELREFVGMGRGMSPDEACEIEKEFGWMSSEE</sequence>
<keyword evidence="4" id="KW-1185">Reference proteome</keyword>
<dbReference type="Pfam" id="PF01466">
    <property type="entry name" value="Skp1"/>
    <property type="match status" value="1"/>
</dbReference>
<dbReference type="InParanoid" id="A0A0B2UMG3"/>
<comment type="subunit">
    <text evidence="1">Component of the SCF (SKP1-CUL1-F-box protein) E3 ubiquitin ligase complexes.</text>
</comment>
<organism evidence="3 4">
    <name type="scientific">Ordospora colligata OC4</name>
    <dbReference type="NCBI Taxonomy" id="1354746"/>
    <lineage>
        <taxon>Eukaryota</taxon>
        <taxon>Fungi</taxon>
        <taxon>Fungi incertae sedis</taxon>
        <taxon>Microsporidia</taxon>
        <taxon>Ordosporidae</taxon>
        <taxon>Ordospora</taxon>
    </lineage>
</organism>
<dbReference type="EMBL" id="JOKQ01000003">
    <property type="protein sequence ID" value="KHN70155.1"/>
    <property type="molecule type" value="Genomic_DNA"/>
</dbReference>
<comment type="caution">
    <text evidence="3">The sequence shown here is derived from an EMBL/GenBank/DDBJ whole genome shotgun (WGS) entry which is preliminary data.</text>
</comment>
<name>A0A0B2UMG3_9MICR</name>
<dbReference type="OrthoDB" id="2342932at2759"/>
<dbReference type="InterPro" id="IPR011333">
    <property type="entry name" value="SKP1/BTB/POZ_sf"/>
</dbReference>
<dbReference type="STRING" id="1354746.A0A0B2UMG3"/>
<gene>
    <name evidence="3" type="ORF">M896_031440</name>
</gene>
<dbReference type="InterPro" id="IPR016072">
    <property type="entry name" value="Skp1_comp_dimer"/>
</dbReference>
<dbReference type="GO" id="GO:0006511">
    <property type="term" value="P:ubiquitin-dependent protein catabolic process"/>
    <property type="evidence" value="ECO:0007669"/>
    <property type="project" value="InterPro"/>
</dbReference>
<proteinExistence type="inferred from homology"/>
<keyword evidence="3" id="KW-0436">Ligase</keyword>
<keyword evidence="1" id="KW-0833">Ubl conjugation pathway</keyword>
<dbReference type="PIRSF" id="PIRSF028729">
    <property type="entry name" value="E3_ubiquit_lig_SCF_Skp"/>
    <property type="match status" value="1"/>
</dbReference>
<reference evidence="3 4" key="1">
    <citation type="journal article" date="2014" name="MBio">
        <title>The Ordospora colligata genome; evolution of extreme reduction in microsporidia and host-to-parasite horizontal gene transfer.</title>
        <authorList>
            <person name="Pombert J.-F."/>
            <person name="Haag K.L."/>
            <person name="Beidas S."/>
            <person name="Ebert D."/>
            <person name="Keeling P.J."/>
        </authorList>
    </citation>
    <scope>NUCLEOTIDE SEQUENCE [LARGE SCALE GENOMIC DNA]</scope>
    <source>
        <strain evidence="3 4">OC4</strain>
    </source>
</reference>
<evidence type="ECO:0000313" key="3">
    <source>
        <dbReference type="EMBL" id="KHN70155.1"/>
    </source>
</evidence>
<dbReference type="RefSeq" id="XP_014564197.1">
    <property type="nucleotide sequence ID" value="XM_014708711.1"/>
</dbReference>
<feature type="domain" description="SKP1 component dimerisation" evidence="2">
    <location>
        <begin position="107"/>
        <end position="152"/>
    </location>
</feature>
<dbReference type="Gene3D" id="3.30.710.10">
    <property type="entry name" value="Potassium Channel Kv1.1, Chain A"/>
    <property type="match status" value="1"/>
</dbReference>
<dbReference type="GO" id="GO:0016567">
    <property type="term" value="P:protein ubiquitination"/>
    <property type="evidence" value="ECO:0007669"/>
    <property type="project" value="UniProtKB-UniPathway"/>
</dbReference>
<dbReference type="PANTHER" id="PTHR11165">
    <property type="entry name" value="SKP1"/>
    <property type="match status" value="1"/>
</dbReference>